<comment type="similarity">
    <text evidence="2">Belongs to the outer membrane factor (OMF) (TC 1.B.17) family.</text>
</comment>
<name>A0A2Z4AJH1_9BACT</name>
<dbReference type="GO" id="GO:0015288">
    <property type="term" value="F:porin activity"/>
    <property type="evidence" value="ECO:0007669"/>
    <property type="project" value="TreeGrafter"/>
</dbReference>
<dbReference type="EMBL" id="CP029803">
    <property type="protein sequence ID" value="AWT60564.1"/>
    <property type="molecule type" value="Genomic_DNA"/>
</dbReference>
<evidence type="ECO:0000313" key="8">
    <source>
        <dbReference type="EMBL" id="AWT60564.1"/>
    </source>
</evidence>
<evidence type="ECO:0000256" key="2">
    <source>
        <dbReference type="ARBA" id="ARBA00007613"/>
    </source>
</evidence>
<dbReference type="InterPro" id="IPR051906">
    <property type="entry name" value="TolC-like"/>
</dbReference>
<accession>A0A2Z4AJH1</accession>
<protein>
    <submittedName>
        <fullName evidence="8">Outer membrane protein TolC</fullName>
    </submittedName>
</protein>
<evidence type="ECO:0000256" key="3">
    <source>
        <dbReference type="ARBA" id="ARBA00022448"/>
    </source>
</evidence>
<keyword evidence="7" id="KW-0998">Cell outer membrane</keyword>
<dbReference type="Proteomes" id="UP000247465">
    <property type="component" value="Chromosome"/>
</dbReference>
<evidence type="ECO:0000256" key="5">
    <source>
        <dbReference type="ARBA" id="ARBA00022692"/>
    </source>
</evidence>
<dbReference type="AlphaFoldDB" id="A0A2Z4AJH1"/>
<comment type="subcellular location">
    <subcellularLocation>
        <location evidence="1">Cell outer membrane</location>
    </subcellularLocation>
</comment>
<dbReference type="GO" id="GO:1990281">
    <property type="term" value="C:efflux pump complex"/>
    <property type="evidence" value="ECO:0007669"/>
    <property type="project" value="TreeGrafter"/>
</dbReference>
<dbReference type="Pfam" id="PF02321">
    <property type="entry name" value="OEP"/>
    <property type="match status" value="2"/>
</dbReference>
<keyword evidence="6" id="KW-0472">Membrane</keyword>
<evidence type="ECO:0000256" key="1">
    <source>
        <dbReference type="ARBA" id="ARBA00004442"/>
    </source>
</evidence>
<dbReference type="KEGG" id="mtar:DF168_01779"/>
<keyword evidence="3" id="KW-0813">Transport</keyword>
<gene>
    <name evidence="8" type="primary">tolC</name>
    <name evidence="8" type="ORF">DF168_01779</name>
</gene>
<organism evidence="8 9">
    <name type="scientific">Candidatus Moanibacter tarae</name>
    <dbReference type="NCBI Taxonomy" id="2200854"/>
    <lineage>
        <taxon>Bacteria</taxon>
        <taxon>Pseudomonadati</taxon>
        <taxon>Verrucomicrobiota</taxon>
        <taxon>Opitutia</taxon>
        <taxon>Puniceicoccales</taxon>
        <taxon>Puniceicoccales incertae sedis</taxon>
        <taxon>Candidatus Moanibacter</taxon>
    </lineage>
</organism>
<dbReference type="SUPFAM" id="SSF56954">
    <property type="entry name" value="Outer membrane efflux proteins (OEP)"/>
    <property type="match status" value="1"/>
</dbReference>
<dbReference type="GO" id="GO:0009279">
    <property type="term" value="C:cell outer membrane"/>
    <property type="evidence" value="ECO:0007669"/>
    <property type="project" value="UniProtKB-SubCell"/>
</dbReference>
<evidence type="ECO:0000256" key="4">
    <source>
        <dbReference type="ARBA" id="ARBA00022452"/>
    </source>
</evidence>
<keyword evidence="5" id="KW-0812">Transmembrane</keyword>
<dbReference type="PANTHER" id="PTHR30026:SF20">
    <property type="entry name" value="OUTER MEMBRANE PROTEIN TOLC"/>
    <property type="match status" value="1"/>
</dbReference>
<evidence type="ECO:0000256" key="6">
    <source>
        <dbReference type="ARBA" id="ARBA00023136"/>
    </source>
</evidence>
<reference evidence="8 9" key="1">
    <citation type="submission" date="2018-06" db="EMBL/GenBank/DDBJ databases">
        <title>Draft Genome Sequence of a Novel Marine Bacterium Related to the Verrucomicrobia.</title>
        <authorList>
            <person name="Vosseberg J."/>
            <person name="Martijn J."/>
            <person name="Ettema T.J.G."/>
        </authorList>
    </citation>
    <scope>NUCLEOTIDE SEQUENCE [LARGE SCALE GENOMIC DNA]</scope>
    <source>
        <strain evidence="8">TARA_B100001123</strain>
    </source>
</reference>
<dbReference type="Gene3D" id="1.20.1600.10">
    <property type="entry name" value="Outer membrane efflux proteins (OEP)"/>
    <property type="match status" value="1"/>
</dbReference>
<sequence length="450" mass="51456">MIINTWGPSLSRNLTFWFRSAVYLMLLLLGFSFGKVHGAKVKITLEEAFRLVETENFRILLEQEVVEEALQTALASRSALLPAFDLQGAQHRTQFVNVGRGFDSPNPPPRNRFYAKIFGRMPLFNPNRLGVWRLAKLDHQISEINYEGAVQLVLSETAIVYFTHLRNLHRVRLLDANIERDNLLLDLAKSQFQAGIATQIDVARVEVQLASDQRERMQQSTVVLESELRIKRLLNIDLDSKIALETLDGTKEQVWHAYSIGIDQIFDARPDFRRASMELERERAALKMAKREKLPSVELFGEWGWATAAIFDGQEENAWLAGLSFRIPIFEGFRIRANSLRVGARMRAKEYVLRDLENHLESAYRLAIQEVESRFKQIAISKKKVSLSQQELELAQTRFMEGVADNRDAIDAQANLTGSNDELLESIFLYNIGRLSLAQILGDVRLLLQD</sequence>
<keyword evidence="4" id="KW-1134">Transmembrane beta strand</keyword>
<dbReference type="GO" id="GO:0015562">
    <property type="term" value="F:efflux transmembrane transporter activity"/>
    <property type="evidence" value="ECO:0007669"/>
    <property type="project" value="InterPro"/>
</dbReference>
<dbReference type="PANTHER" id="PTHR30026">
    <property type="entry name" value="OUTER MEMBRANE PROTEIN TOLC"/>
    <property type="match status" value="1"/>
</dbReference>
<evidence type="ECO:0000313" key="9">
    <source>
        <dbReference type="Proteomes" id="UP000247465"/>
    </source>
</evidence>
<evidence type="ECO:0000256" key="7">
    <source>
        <dbReference type="ARBA" id="ARBA00023237"/>
    </source>
</evidence>
<dbReference type="InterPro" id="IPR003423">
    <property type="entry name" value="OMP_efflux"/>
</dbReference>
<proteinExistence type="inferred from homology"/>